<keyword evidence="1" id="KW-0472">Membrane</keyword>
<evidence type="ECO:0008006" key="3">
    <source>
        <dbReference type="Google" id="ProtNLM"/>
    </source>
</evidence>
<name>A0ABZ1YFG2_9ACTN</name>
<evidence type="ECO:0000313" key="2">
    <source>
        <dbReference type="EMBL" id="WUU58325.1"/>
    </source>
</evidence>
<keyword evidence="2" id="KW-0614">Plasmid</keyword>
<keyword evidence="1" id="KW-0812">Transmembrane</keyword>
<organism evidence="2">
    <name type="scientific">Streptomyces althioticus</name>
    <dbReference type="NCBI Taxonomy" id="83380"/>
    <lineage>
        <taxon>Bacteria</taxon>
        <taxon>Bacillati</taxon>
        <taxon>Actinomycetota</taxon>
        <taxon>Actinomycetes</taxon>
        <taxon>Kitasatosporales</taxon>
        <taxon>Streptomycetaceae</taxon>
        <taxon>Streptomyces</taxon>
        <taxon>Streptomyces althioticus group</taxon>
    </lineage>
</organism>
<evidence type="ECO:0000256" key="1">
    <source>
        <dbReference type="SAM" id="Phobius"/>
    </source>
</evidence>
<feature type="transmembrane region" description="Helical" evidence="1">
    <location>
        <begin position="131"/>
        <end position="157"/>
    </location>
</feature>
<feature type="transmembrane region" description="Helical" evidence="1">
    <location>
        <begin position="98"/>
        <end position="119"/>
    </location>
</feature>
<accession>A0ABZ1YFG2</accession>
<dbReference type="RefSeq" id="WP_266478083.1">
    <property type="nucleotide sequence ID" value="NZ_CP109208.1"/>
</dbReference>
<feature type="transmembrane region" description="Helical" evidence="1">
    <location>
        <begin position="42"/>
        <end position="60"/>
    </location>
</feature>
<proteinExistence type="predicted"/>
<protein>
    <recommendedName>
        <fullName evidence="3">Integral membrane protein</fullName>
    </recommendedName>
</protein>
<gene>
    <name evidence="2" type="ORF">OIE82_34685</name>
</gene>
<geneLocation type="plasmid" evidence="2">
    <name>unnamed1</name>
</geneLocation>
<keyword evidence="1" id="KW-1133">Transmembrane helix</keyword>
<feature type="transmembrane region" description="Helical" evidence="1">
    <location>
        <begin position="12"/>
        <end position="30"/>
    </location>
</feature>
<reference evidence="2" key="1">
    <citation type="submission" date="2022-10" db="EMBL/GenBank/DDBJ databases">
        <title>The complete genomes of actinobacterial strains from the NBC collection.</title>
        <authorList>
            <person name="Joergensen T.S."/>
            <person name="Alvarez Arevalo M."/>
            <person name="Sterndorff E.B."/>
            <person name="Faurdal D."/>
            <person name="Vuksanovic O."/>
            <person name="Mourched A.-S."/>
            <person name="Charusanti P."/>
            <person name="Shaw S."/>
            <person name="Blin K."/>
            <person name="Weber T."/>
        </authorList>
    </citation>
    <scope>NUCLEOTIDE SEQUENCE [LARGE SCALE GENOMIC DNA]</scope>
    <source>
        <strain evidence="2">NBC 01686</strain>
        <plasmid evidence="2">unnamed1</plasmid>
    </source>
</reference>
<dbReference type="EMBL" id="CP109208">
    <property type="protein sequence ID" value="WUU58325.1"/>
    <property type="molecule type" value="Genomic_DNA"/>
</dbReference>
<sequence length="168" mass="17234">MTVFDNHVANGTFGTLAFGVLTIVVIVAGFKYKLLRRKKTIVLVALGVLAVTVNSGGLLGEVAGAFRRGMNVAGEQGIKGLAGAETPANPPTTHVTPVTAFGALLGLAILVWYGIKLYAAKGKPEDWKEMIGGILIGICSGTGVGFLGIALNSAVIVSNNVGFYVFGG</sequence>